<evidence type="ECO:0000256" key="7">
    <source>
        <dbReference type="ARBA" id="ARBA00023027"/>
    </source>
</evidence>
<dbReference type="InterPro" id="IPR024084">
    <property type="entry name" value="IsoPropMal-DH-like_dom"/>
</dbReference>
<dbReference type="PANTHER" id="PTHR42979:SF1">
    <property type="entry name" value="3-ISOPROPYLMALATE DEHYDROGENASE"/>
    <property type="match status" value="1"/>
</dbReference>
<proteinExistence type="inferred from homology"/>
<dbReference type="GO" id="GO:0009098">
    <property type="term" value="P:L-leucine biosynthetic process"/>
    <property type="evidence" value="ECO:0007669"/>
    <property type="project" value="UniProtKB-KW"/>
</dbReference>
<evidence type="ECO:0000259" key="9">
    <source>
        <dbReference type="SMART" id="SM01329"/>
    </source>
</evidence>
<name>W9HU49_FUSOX</name>
<comment type="similarity">
    <text evidence="1">Belongs to the isocitrate and isopropylmalate dehydrogenases family.</text>
</comment>
<gene>
    <name evidence="10" type="ORF">FOYG_12951</name>
</gene>
<keyword evidence="4" id="KW-0479">Metal-binding</keyword>
<dbReference type="AlphaFoldDB" id="W9HU49"/>
<accession>W9HU49</accession>
<evidence type="ECO:0000313" key="10">
    <source>
        <dbReference type="EMBL" id="EWY85852.1"/>
    </source>
</evidence>
<dbReference type="GO" id="GO:0005829">
    <property type="term" value="C:cytosol"/>
    <property type="evidence" value="ECO:0007669"/>
    <property type="project" value="TreeGrafter"/>
</dbReference>
<evidence type="ECO:0000256" key="5">
    <source>
        <dbReference type="ARBA" id="ARBA00022842"/>
    </source>
</evidence>
<protein>
    <recommendedName>
        <fullName evidence="9">Isopropylmalate dehydrogenase-like domain-containing protein</fullName>
    </recommendedName>
</protein>
<dbReference type="Gene3D" id="3.40.718.10">
    <property type="entry name" value="Isopropylmalate Dehydrogenase"/>
    <property type="match status" value="1"/>
</dbReference>
<evidence type="ECO:0000256" key="6">
    <source>
        <dbReference type="ARBA" id="ARBA00023002"/>
    </source>
</evidence>
<evidence type="ECO:0000313" key="11">
    <source>
        <dbReference type="Proteomes" id="UP000030753"/>
    </source>
</evidence>
<dbReference type="SUPFAM" id="SSF53659">
    <property type="entry name" value="Isocitrate/Isopropylmalate dehydrogenase-like"/>
    <property type="match status" value="1"/>
</dbReference>
<dbReference type="SMART" id="SM01329">
    <property type="entry name" value="Iso_dh"/>
    <property type="match status" value="1"/>
</dbReference>
<dbReference type="GO" id="GO:0003862">
    <property type="term" value="F:3-isopropylmalate dehydrogenase activity"/>
    <property type="evidence" value="ECO:0007669"/>
    <property type="project" value="InterPro"/>
</dbReference>
<keyword evidence="2" id="KW-0432">Leucine biosynthesis</keyword>
<evidence type="ECO:0000256" key="4">
    <source>
        <dbReference type="ARBA" id="ARBA00022723"/>
    </source>
</evidence>
<organism evidence="10 11">
    <name type="scientific">Fusarium oxysporum NRRL 32931</name>
    <dbReference type="NCBI Taxonomy" id="660029"/>
    <lineage>
        <taxon>Eukaryota</taxon>
        <taxon>Fungi</taxon>
        <taxon>Dikarya</taxon>
        <taxon>Ascomycota</taxon>
        <taxon>Pezizomycotina</taxon>
        <taxon>Sordariomycetes</taxon>
        <taxon>Hypocreomycetidae</taxon>
        <taxon>Hypocreales</taxon>
        <taxon>Nectriaceae</taxon>
        <taxon>Fusarium</taxon>
        <taxon>Fusarium oxysporum species complex</taxon>
    </lineage>
</organism>
<dbReference type="Proteomes" id="UP000030753">
    <property type="component" value="Unassembled WGS sequence"/>
</dbReference>
<keyword evidence="5" id="KW-0460">Magnesium</keyword>
<reference evidence="10 11" key="1">
    <citation type="submission" date="2011-06" db="EMBL/GenBank/DDBJ databases">
        <title>The Genome Sequence of Fusarium oxysporum FOSC 3-a.</title>
        <authorList>
            <consortium name="The Broad Institute Genome Sequencing Platform"/>
            <person name="Ma L.-J."/>
            <person name="Gale L.R."/>
            <person name="Schwartz D.C."/>
            <person name="Zhou S."/>
            <person name="Corby-Kistler H."/>
            <person name="Young S.K."/>
            <person name="Zeng Q."/>
            <person name="Gargeya S."/>
            <person name="Fitzgerald M."/>
            <person name="Haas B."/>
            <person name="Abouelleil A."/>
            <person name="Alvarado L."/>
            <person name="Arachchi H.M."/>
            <person name="Berlin A."/>
            <person name="Brown A."/>
            <person name="Chapman S.B."/>
            <person name="Chen Z."/>
            <person name="Dunbar C."/>
            <person name="Freedman E."/>
            <person name="Gearin G."/>
            <person name="Gellesch M."/>
            <person name="Goldberg J."/>
            <person name="Griggs A."/>
            <person name="Gujja S."/>
            <person name="Heiman D."/>
            <person name="Howarth C."/>
            <person name="Larson L."/>
            <person name="Lui A."/>
            <person name="MacDonald P.J.P."/>
            <person name="Mehta T."/>
            <person name="Montmayeur A."/>
            <person name="Murphy C."/>
            <person name="Neiman D."/>
            <person name="Pearson M."/>
            <person name="Priest M."/>
            <person name="Roberts A."/>
            <person name="Saif S."/>
            <person name="Shea T."/>
            <person name="Shenoy N."/>
            <person name="Sisk P."/>
            <person name="Stolte C."/>
            <person name="Sykes S."/>
            <person name="Wortman J."/>
            <person name="Nusbaum C."/>
            <person name="Birren B."/>
        </authorList>
    </citation>
    <scope>NUCLEOTIDE SEQUENCE [LARGE SCALE GENOMIC DNA]</scope>
    <source>
        <strain evidence="11">FOSC 3-a</strain>
    </source>
</reference>
<dbReference type="EMBL" id="JH717846">
    <property type="protein sequence ID" value="EWY85852.1"/>
    <property type="molecule type" value="Genomic_DNA"/>
</dbReference>
<keyword evidence="6" id="KW-0560">Oxidoreductase</keyword>
<dbReference type="PANTHER" id="PTHR42979">
    <property type="entry name" value="3-ISOPROPYLMALATE DEHYDROGENASE"/>
    <property type="match status" value="1"/>
</dbReference>
<evidence type="ECO:0000256" key="2">
    <source>
        <dbReference type="ARBA" id="ARBA00022430"/>
    </source>
</evidence>
<keyword evidence="3" id="KW-0028">Amino-acid biosynthesis</keyword>
<dbReference type="HOGENOM" id="CLU_031953_2_0_1"/>
<dbReference type="Pfam" id="PF00180">
    <property type="entry name" value="Iso_dh"/>
    <property type="match status" value="1"/>
</dbReference>
<feature type="domain" description="Isopropylmalate dehydrogenase-like" evidence="9">
    <location>
        <begin position="5"/>
        <end position="130"/>
    </location>
</feature>
<sequence length="133" mass="14098">MSDINILVLPGDGVGPEIIEEALKVLRVVDRHCKVYFNIETELFGGCSIDKHAVAITQAVLVKARAANAVLAGAVGGPKWEVGSVRPEDGLLQLRRELDAYANLRPCRFPAESLHHLSVLKVSEDMGGGGGGG</sequence>
<dbReference type="GO" id="GO:0046872">
    <property type="term" value="F:metal ion binding"/>
    <property type="evidence" value="ECO:0007669"/>
    <property type="project" value="UniProtKB-KW"/>
</dbReference>
<evidence type="ECO:0000256" key="1">
    <source>
        <dbReference type="ARBA" id="ARBA00007769"/>
    </source>
</evidence>
<keyword evidence="7" id="KW-0520">NAD</keyword>
<keyword evidence="8" id="KW-0100">Branched-chain amino acid biosynthesis</keyword>
<evidence type="ECO:0000256" key="3">
    <source>
        <dbReference type="ARBA" id="ARBA00022605"/>
    </source>
</evidence>
<dbReference type="InterPro" id="IPR004429">
    <property type="entry name" value="Isopropylmalate_DH"/>
</dbReference>
<evidence type="ECO:0000256" key="8">
    <source>
        <dbReference type="ARBA" id="ARBA00023304"/>
    </source>
</evidence>